<dbReference type="Proteomes" id="UP000246078">
    <property type="component" value="Unassembled WGS sequence"/>
</dbReference>
<keyword evidence="1" id="KW-0479">Metal-binding</keyword>
<feature type="compositionally biased region" description="Basic and acidic residues" evidence="4">
    <location>
        <begin position="440"/>
        <end position="461"/>
    </location>
</feature>
<dbReference type="Pfam" id="PF07496">
    <property type="entry name" value="zf-CW"/>
    <property type="match status" value="1"/>
</dbReference>
<keyword evidence="2" id="KW-0863">Zinc-finger</keyword>
<feature type="region of interest" description="Disordered" evidence="4">
    <location>
        <begin position="71"/>
        <end position="109"/>
    </location>
</feature>
<dbReference type="VEuPathDB" id="TriTrypDB:TcCL_NonESM09679"/>
<dbReference type="InterPro" id="IPR011124">
    <property type="entry name" value="Znf_CW"/>
</dbReference>
<keyword evidence="3" id="KW-0862">Zinc</keyword>
<evidence type="ECO:0000256" key="2">
    <source>
        <dbReference type="ARBA" id="ARBA00022771"/>
    </source>
</evidence>
<feature type="compositionally biased region" description="Basic and acidic residues" evidence="4">
    <location>
        <begin position="482"/>
        <end position="495"/>
    </location>
</feature>
<protein>
    <recommendedName>
        <fullName evidence="5">CW-type domain-containing protein</fullName>
    </recommendedName>
</protein>
<feature type="domain" description="CW-type" evidence="5">
    <location>
        <begin position="684"/>
        <end position="732"/>
    </location>
</feature>
<dbReference type="VEuPathDB" id="TriTrypDB:TcG_05246"/>
<dbReference type="VEuPathDB" id="TriTrypDB:TcBrA4_0016230"/>
<feature type="compositionally biased region" description="Basic and acidic residues" evidence="4">
    <location>
        <begin position="204"/>
        <end position="222"/>
    </location>
</feature>
<feature type="region of interest" description="Disordered" evidence="4">
    <location>
        <begin position="1"/>
        <end position="22"/>
    </location>
</feature>
<gene>
    <name evidence="6" type="ORF">C3747_40g69</name>
</gene>
<name>A0A2V2X1T7_TRYCR</name>
<evidence type="ECO:0000256" key="1">
    <source>
        <dbReference type="ARBA" id="ARBA00022723"/>
    </source>
</evidence>
<feature type="compositionally biased region" description="Basic and acidic residues" evidence="4">
    <location>
        <begin position="636"/>
        <end position="649"/>
    </location>
</feature>
<feature type="region of interest" description="Disordered" evidence="4">
    <location>
        <begin position="181"/>
        <end position="252"/>
    </location>
</feature>
<dbReference type="AlphaFoldDB" id="A0A2V2X1T7"/>
<evidence type="ECO:0000256" key="3">
    <source>
        <dbReference type="ARBA" id="ARBA00022833"/>
    </source>
</evidence>
<dbReference type="VEuPathDB" id="TriTrypDB:ECC02_001958"/>
<accession>A0A2V2X1T7</accession>
<feature type="compositionally biased region" description="Basic residues" evidence="4">
    <location>
        <begin position="660"/>
        <end position="669"/>
    </location>
</feature>
<dbReference type="VEuPathDB" id="TriTrypDB:TCSYLVIO_004908"/>
<dbReference type="Gene3D" id="3.30.40.100">
    <property type="match status" value="1"/>
</dbReference>
<evidence type="ECO:0000259" key="5">
    <source>
        <dbReference type="PROSITE" id="PS51050"/>
    </source>
</evidence>
<evidence type="ECO:0000313" key="7">
    <source>
        <dbReference type="Proteomes" id="UP000246078"/>
    </source>
</evidence>
<feature type="compositionally biased region" description="Basic and acidic residues" evidence="4">
    <location>
        <begin position="87"/>
        <end position="108"/>
    </location>
</feature>
<feature type="compositionally biased region" description="Basic residues" evidence="4">
    <location>
        <begin position="626"/>
        <end position="635"/>
    </location>
</feature>
<comment type="caution">
    <text evidence="6">The sequence shown here is derived from an EMBL/GenBank/DDBJ whole genome shotgun (WGS) entry which is preliminary data.</text>
</comment>
<organism evidence="6 7">
    <name type="scientific">Trypanosoma cruzi</name>
    <dbReference type="NCBI Taxonomy" id="5693"/>
    <lineage>
        <taxon>Eukaryota</taxon>
        <taxon>Discoba</taxon>
        <taxon>Euglenozoa</taxon>
        <taxon>Kinetoplastea</taxon>
        <taxon>Metakinetoplastina</taxon>
        <taxon>Trypanosomatida</taxon>
        <taxon>Trypanosomatidae</taxon>
        <taxon>Trypanosoma</taxon>
        <taxon>Schizotrypanum</taxon>
    </lineage>
</organism>
<dbReference type="GO" id="GO:0008270">
    <property type="term" value="F:zinc ion binding"/>
    <property type="evidence" value="ECO:0007669"/>
    <property type="project" value="UniProtKB-KW"/>
</dbReference>
<feature type="region of interest" description="Disordered" evidence="4">
    <location>
        <begin position="438"/>
        <end position="502"/>
    </location>
</feature>
<dbReference type="PROSITE" id="PS51050">
    <property type="entry name" value="ZF_CW"/>
    <property type="match status" value="1"/>
</dbReference>
<sequence length="750" mass="83401">MRGAQGAGAAALHSAGDGGEKDVASTARYIPMPESLWALRHRFPNVTRSVLLQCVRCHRWVAQPVTKHPPDEVATYPTLLGKAASKTKGDRHQKSRTEKEEPKEEWRSPRLRQHYQKVVEAVKPQKPRIQEEPKERISLYIPNPANFTCQWSYCALEDVWADLRGNWLGDLYATLDGAMGNEEGGNSSSKSTRLRRSPQSQNERINEELTRELHGKRSERLAKKPYNGMDVKQENSESNGSAVEPPPRGRMAQQVDKLIHHDEAVVASFCWVSCDSCGKLRHVDQPFPGGAPFVCALALNIGSCSVPEQEGLGPVFSSETDHLSAGDKSVAITGDAALRVAIEAQAFAATPTAAVASTGNEATKLTARSERRGFRRSAGGLPSACKSRASVELSLPLLRELTSALRKRALGTFVKNIMMIPEEVRAKREDVARASLVVSEDTRHMDSVSPKRECGESDGKDAQNSNSQREERDNPNQEQEEEEKRSGATGEEKDTNGASDGTITCVAETHRGEEAPRPYRRLGCPPRRALWKTGEGTCPEGALTRVDLLPLPLGETTRSAELAEFPTTVKLEAVRMSCEVSNSIRTIHESPNGNSAKRETSVSPLEASTVSSAEVPIRESFTKNISGRKRTRRQSNLKDVEENNDDDNKIYTTQAAKPQGVKRRGRKPRRVENDETNNTVNEEEVEIIHWVCCDLCDKWRIVPEKISEDTEHWYCDMRADGTTCSDTDDEIRMNRLEKRGRRRGRKKKKI</sequence>
<feature type="region of interest" description="Disordered" evidence="4">
    <location>
        <begin position="586"/>
        <end position="612"/>
    </location>
</feature>
<dbReference type="VEuPathDB" id="TriTrypDB:TcCL_NonESM09925"/>
<evidence type="ECO:0000313" key="6">
    <source>
        <dbReference type="EMBL" id="PWV13939.1"/>
    </source>
</evidence>
<proteinExistence type="predicted"/>
<reference evidence="6 7" key="1">
    <citation type="journal article" date="2018" name="Microb. Genom.">
        <title>Expanding an expanded genome: long-read sequencing of Trypanosoma cruzi.</title>
        <authorList>
            <person name="Berna L."/>
            <person name="Rodriguez M."/>
            <person name="Chiribao M.L."/>
            <person name="Parodi-Talice A."/>
            <person name="Pita S."/>
            <person name="Rijo G."/>
            <person name="Alvarez-Valin F."/>
            <person name="Robello C."/>
        </authorList>
    </citation>
    <scope>NUCLEOTIDE SEQUENCE [LARGE SCALE GENOMIC DNA]</scope>
    <source>
        <strain evidence="6 7">TCC</strain>
    </source>
</reference>
<evidence type="ECO:0000256" key="4">
    <source>
        <dbReference type="SAM" id="MobiDB-lite"/>
    </source>
</evidence>
<feature type="region of interest" description="Disordered" evidence="4">
    <location>
        <begin position="624"/>
        <end position="677"/>
    </location>
</feature>
<dbReference type="EMBL" id="PRFC01000040">
    <property type="protein sequence ID" value="PWV13939.1"/>
    <property type="molecule type" value="Genomic_DNA"/>
</dbReference>
<feature type="compositionally biased region" description="Low complexity" evidence="4">
    <location>
        <begin position="1"/>
        <end position="15"/>
    </location>
</feature>
<dbReference type="VEuPathDB" id="TriTrypDB:BCY84_10872"/>
<dbReference type="VEuPathDB" id="TriTrypDB:TcCLB.509647.60"/>
<dbReference type="VEuPathDB" id="TriTrypDB:C3747_40g69"/>
<dbReference type="VEuPathDB" id="TriTrypDB:TCDM_04893"/>
<dbReference type="VEuPathDB" id="TriTrypDB:C4B63_48g36"/>
<dbReference type="VEuPathDB" id="TriTrypDB:Tc_MARK_3654"/>